<reference evidence="2 3" key="1">
    <citation type="submission" date="2019-12" db="EMBL/GenBank/DDBJ databases">
        <authorList>
            <person name="Li M."/>
        </authorList>
    </citation>
    <scope>NUCLEOTIDE SEQUENCE [LARGE SCALE GENOMIC DNA]</scope>
    <source>
        <strain evidence="2 3">GBMRC 2046</strain>
    </source>
</reference>
<organism evidence="2 3">
    <name type="scientific">Stappia sediminis</name>
    <dbReference type="NCBI Taxonomy" id="2692190"/>
    <lineage>
        <taxon>Bacteria</taxon>
        <taxon>Pseudomonadati</taxon>
        <taxon>Pseudomonadota</taxon>
        <taxon>Alphaproteobacteria</taxon>
        <taxon>Hyphomicrobiales</taxon>
        <taxon>Stappiaceae</taxon>
        <taxon>Stappia</taxon>
    </lineage>
</organism>
<dbReference type="Pfam" id="PF13744">
    <property type="entry name" value="HTH_37"/>
    <property type="match status" value="1"/>
</dbReference>
<proteinExistence type="predicted"/>
<dbReference type="CDD" id="cd00093">
    <property type="entry name" value="HTH_XRE"/>
    <property type="match status" value="1"/>
</dbReference>
<keyword evidence="3" id="KW-1185">Reference proteome</keyword>
<dbReference type="Proteomes" id="UP000433101">
    <property type="component" value="Unassembled WGS sequence"/>
</dbReference>
<dbReference type="InterPro" id="IPR001387">
    <property type="entry name" value="Cro/C1-type_HTH"/>
</dbReference>
<feature type="domain" description="HTH cro/C1-type" evidence="1">
    <location>
        <begin position="34"/>
        <end position="89"/>
    </location>
</feature>
<dbReference type="InterPro" id="IPR010982">
    <property type="entry name" value="Lambda_DNA-bd_dom_sf"/>
</dbReference>
<dbReference type="InterPro" id="IPR039554">
    <property type="entry name" value="HigA2-like_HTH"/>
</dbReference>
<name>A0A7X3S847_9HYPH</name>
<dbReference type="SUPFAM" id="SSF47413">
    <property type="entry name" value="lambda repressor-like DNA-binding domains"/>
    <property type="match status" value="1"/>
</dbReference>
<dbReference type="Gene3D" id="1.10.260.40">
    <property type="entry name" value="lambda repressor-like DNA-binding domains"/>
    <property type="match status" value="1"/>
</dbReference>
<sequence>MTEEFTVGSGDVFADIGVELSAQDELKIGIASAIARIVHERGLTQMQAARLVGTDQAKMSAILRGSLKGFSIDRLVRILVELGADLDIRISETKDHARGKIRIGA</sequence>
<dbReference type="GO" id="GO:0003677">
    <property type="term" value="F:DNA binding"/>
    <property type="evidence" value="ECO:0007669"/>
    <property type="project" value="InterPro"/>
</dbReference>
<gene>
    <name evidence="2" type="ORF">GR183_11165</name>
</gene>
<accession>A0A7X3S847</accession>
<evidence type="ECO:0000259" key="1">
    <source>
        <dbReference type="PROSITE" id="PS50943"/>
    </source>
</evidence>
<dbReference type="AlphaFoldDB" id="A0A7X3S847"/>
<dbReference type="SMART" id="SM00530">
    <property type="entry name" value="HTH_XRE"/>
    <property type="match status" value="1"/>
</dbReference>
<comment type="caution">
    <text evidence="2">The sequence shown here is derived from an EMBL/GenBank/DDBJ whole genome shotgun (WGS) entry which is preliminary data.</text>
</comment>
<evidence type="ECO:0000313" key="2">
    <source>
        <dbReference type="EMBL" id="MXN65461.1"/>
    </source>
</evidence>
<protein>
    <submittedName>
        <fullName evidence="2">XRE family transcriptional regulator</fullName>
    </submittedName>
</protein>
<dbReference type="PROSITE" id="PS50943">
    <property type="entry name" value="HTH_CROC1"/>
    <property type="match status" value="1"/>
</dbReference>
<dbReference type="EMBL" id="WUMV01000003">
    <property type="protein sequence ID" value="MXN65461.1"/>
    <property type="molecule type" value="Genomic_DNA"/>
</dbReference>
<evidence type="ECO:0000313" key="3">
    <source>
        <dbReference type="Proteomes" id="UP000433101"/>
    </source>
</evidence>